<dbReference type="CDD" id="cd04301">
    <property type="entry name" value="NAT_SF"/>
    <property type="match status" value="1"/>
</dbReference>
<proteinExistence type="predicted"/>
<dbReference type="InterPro" id="IPR050276">
    <property type="entry name" value="MshD_Acetyltransferase"/>
</dbReference>
<dbReference type="Proteomes" id="UP000293162">
    <property type="component" value="Unassembled WGS sequence"/>
</dbReference>
<feature type="domain" description="N-acetyltransferase" evidence="1">
    <location>
        <begin position="3"/>
        <end position="169"/>
    </location>
</feature>
<dbReference type="SUPFAM" id="SSF55729">
    <property type="entry name" value="Acyl-CoA N-acyltransferases (Nat)"/>
    <property type="match status" value="1"/>
</dbReference>
<organism evidence="2 3">
    <name type="scientific">Emticicia agri</name>
    <dbReference type="NCBI Taxonomy" id="2492393"/>
    <lineage>
        <taxon>Bacteria</taxon>
        <taxon>Pseudomonadati</taxon>
        <taxon>Bacteroidota</taxon>
        <taxon>Cytophagia</taxon>
        <taxon>Cytophagales</taxon>
        <taxon>Leadbetterellaceae</taxon>
        <taxon>Emticicia</taxon>
    </lineage>
</organism>
<keyword evidence="3" id="KW-1185">Reference proteome</keyword>
<dbReference type="InterPro" id="IPR000182">
    <property type="entry name" value="GNAT_dom"/>
</dbReference>
<reference evidence="2 3" key="1">
    <citation type="submission" date="2019-02" db="EMBL/GenBank/DDBJ databases">
        <title>Bacterial novel species Emticicia sp. 17J42-9 isolated from soil.</title>
        <authorList>
            <person name="Jung H.-Y."/>
        </authorList>
    </citation>
    <scope>NUCLEOTIDE SEQUENCE [LARGE SCALE GENOMIC DNA]</scope>
    <source>
        <strain evidence="2 3">17J42-9</strain>
    </source>
</reference>
<gene>
    <name evidence="2" type="ORF">EWM59_02960</name>
</gene>
<protein>
    <submittedName>
        <fullName evidence="2">GNAT family N-acetyltransferase</fullName>
    </submittedName>
</protein>
<keyword evidence="2" id="KW-0808">Transferase</keyword>
<dbReference type="InterPro" id="IPR016181">
    <property type="entry name" value="Acyl_CoA_acyltransferase"/>
</dbReference>
<evidence type="ECO:0000313" key="3">
    <source>
        <dbReference type="Proteomes" id="UP000293162"/>
    </source>
</evidence>
<dbReference type="PANTHER" id="PTHR43617">
    <property type="entry name" value="L-AMINO ACID N-ACETYLTRANSFERASE"/>
    <property type="match status" value="1"/>
</dbReference>
<sequence>MNLTYRYATIDDISIIREIAQKTWFSTYEPILGKEQPQYMFDLIYSPEGLGEQMNSGQVFVIQHITEKDKENTPVAFASYSIKDADEKIYKLNKLYLNPEFQGGGLGKKLLVEVENRLQQVGGLWLDLNVNRYNKAKQFYERMGFEVMAEEDIPIGEYFMNDYVMRKRL</sequence>
<dbReference type="PROSITE" id="PS51186">
    <property type="entry name" value="GNAT"/>
    <property type="match status" value="1"/>
</dbReference>
<evidence type="ECO:0000259" key="1">
    <source>
        <dbReference type="PROSITE" id="PS51186"/>
    </source>
</evidence>
<evidence type="ECO:0000313" key="2">
    <source>
        <dbReference type="EMBL" id="RYU97323.1"/>
    </source>
</evidence>
<name>A0A4Q5M5V3_9BACT</name>
<dbReference type="EMBL" id="SEWF01000003">
    <property type="protein sequence ID" value="RYU97323.1"/>
    <property type="molecule type" value="Genomic_DNA"/>
</dbReference>
<dbReference type="AlphaFoldDB" id="A0A4Q5M5V3"/>
<dbReference type="Gene3D" id="3.40.630.30">
    <property type="match status" value="1"/>
</dbReference>
<accession>A0A4Q5M5V3</accession>
<dbReference type="OrthoDB" id="9800604at2"/>
<dbReference type="RefSeq" id="WP_130019455.1">
    <property type="nucleotide sequence ID" value="NZ_SEWF01000003.1"/>
</dbReference>
<dbReference type="Pfam" id="PF13673">
    <property type="entry name" value="Acetyltransf_10"/>
    <property type="match status" value="1"/>
</dbReference>
<dbReference type="GO" id="GO:0016747">
    <property type="term" value="F:acyltransferase activity, transferring groups other than amino-acyl groups"/>
    <property type="evidence" value="ECO:0007669"/>
    <property type="project" value="InterPro"/>
</dbReference>
<comment type="caution">
    <text evidence="2">The sequence shown here is derived from an EMBL/GenBank/DDBJ whole genome shotgun (WGS) entry which is preliminary data.</text>
</comment>